<sequence>MSISCNRYVFAPAVVPLTLKSTSVKPNLHTCYKINVIVCLEMSGRVLWFLKHLPKSRTVSQVVRNYSRKSSSNDSAGPYKTVKPRRSIKDDSSLVWRDPNFELLAANGFPLFLPGDVGLAWYDSQTTIKTHHELIMEQIDDSGDAGHKGNMICRVHPCPTVLRKTVCDLFPYRTFEDSCELSVVTISLKPNTKLMRSNKELETEKLAQTFLIASKNICDKLRKTGYWADFINPFSGRPYFTPSSLKELYETDEKFRCMDFQIFDIKDCTIVANEHGSSKKFIGSLFTTAPCNKNQLNSIFT</sequence>
<dbReference type="Proteomes" id="UP000410492">
    <property type="component" value="Unassembled WGS sequence"/>
</dbReference>
<evidence type="ECO:0000313" key="3">
    <source>
        <dbReference type="Proteomes" id="UP000410492"/>
    </source>
</evidence>
<organism evidence="2 3">
    <name type="scientific">Callosobruchus maculatus</name>
    <name type="common">Southern cowpea weevil</name>
    <name type="synonym">Pulse bruchid</name>
    <dbReference type="NCBI Taxonomy" id="64391"/>
    <lineage>
        <taxon>Eukaryota</taxon>
        <taxon>Metazoa</taxon>
        <taxon>Ecdysozoa</taxon>
        <taxon>Arthropoda</taxon>
        <taxon>Hexapoda</taxon>
        <taxon>Insecta</taxon>
        <taxon>Pterygota</taxon>
        <taxon>Neoptera</taxon>
        <taxon>Endopterygota</taxon>
        <taxon>Coleoptera</taxon>
        <taxon>Polyphaga</taxon>
        <taxon>Cucujiformia</taxon>
        <taxon>Chrysomeloidea</taxon>
        <taxon>Chrysomelidae</taxon>
        <taxon>Bruchinae</taxon>
        <taxon>Bruchini</taxon>
        <taxon>Callosobruchus</taxon>
    </lineage>
</organism>
<name>A0A653D9Q0_CALMS</name>
<feature type="region of interest" description="Disordered" evidence="1">
    <location>
        <begin position="64"/>
        <end position="85"/>
    </location>
</feature>
<dbReference type="GO" id="GO:0009235">
    <property type="term" value="P:cobalamin metabolic process"/>
    <property type="evidence" value="ECO:0007669"/>
    <property type="project" value="InterPro"/>
</dbReference>
<proteinExistence type="predicted"/>
<dbReference type="GO" id="GO:0005739">
    <property type="term" value="C:mitochondrion"/>
    <property type="evidence" value="ECO:0007669"/>
    <property type="project" value="TreeGrafter"/>
</dbReference>
<dbReference type="Pfam" id="PF10229">
    <property type="entry name" value="MMADHC"/>
    <property type="match status" value="1"/>
</dbReference>
<evidence type="ECO:0000256" key="1">
    <source>
        <dbReference type="SAM" id="MobiDB-lite"/>
    </source>
</evidence>
<dbReference type="OrthoDB" id="10263782at2759"/>
<feature type="compositionally biased region" description="Polar residues" evidence="1">
    <location>
        <begin position="64"/>
        <end position="75"/>
    </location>
</feature>
<evidence type="ECO:0000313" key="2">
    <source>
        <dbReference type="EMBL" id="VEN56899.1"/>
    </source>
</evidence>
<accession>A0A653D9Q0</accession>
<reference evidence="2 3" key="1">
    <citation type="submission" date="2019-01" db="EMBL/GenBank/DDBJ databases">
        <authorList>
            <person name="Sayadi A."/>
        </authorList>
    </citation>
    <scope>NUCLEOTIDE SEQUENCE [LARGE SCALE GENOMIC DNA]</scope>
</reference>
<gene>
    <name evidence="2" type="ORF">CALMAC_LOCUS15667</name>
</gene>
<dbReference type="AlphaFoldDB" id="A0A653D9Q0"/>
<dbReference type="PANTHER" id="PTHR13192">
    <property type="entry name" value="MY011 PROTEIN"/>
    <property type="match status" value="1"/>
</dbReference>
<keyword evidence="3" id="KW-1185">Reference proteome</keyword>
<dbReference type="PANTHER" id="PTHR13192:SF3">
    <property type="entry name" value="COBALAMIN TRAFFICKING PROTEIN CBLD"/>
    <property type="match status" value="1"/>
</dbReference>
<dbReference type="InterPro" id="IPR019362">
    <property type="entry name" value="MMADHC"/>
</dbReference>
<protein>
    <recommendedName>
        <fullName evidence="4">Methylmalonic aciduria and homocystinuria type D homolog, mitochondrial</fullName>
    </recommendedName>
</protein>
<evidence type="ECO:0008006" key="4">
    <source>
        <dbReference type="Google" id="ProtNLM"/>
    </source>
</evidence>
<dbReference type="EMBL" id="CAACVG010010871">
    <property type="protein sequence ID" value="VEN56899.1"/>
    <property type="molecule type" value="Genomic_DNA"/>
</dbReference>